<dbReference type="EMBL" id="BARW01025492">
    <property type="protein sequence ID" value="GAJ09205.1"/>
    <property type="molecule type" value="Genomic_DNA"/>
</dbReference>
<proteinExistence type="predicted"/>
<accession>X1VLL4</accession>
<name>X1VLL4_9ZZZZ</name>
<feature type="region of interest" description="Disordered" evidence="1">
    <location>
        <begin position="1"/>
        <end position="32"/>
    </location>
</feature>
<protein>
    <submittedName>
        <fullName evidence="2">Uncharacterized protein</fullName>
    </submittedName>
</protein>
<evidence type="ECO:0000256" key="1">
    <source>
        <dbReference type="SAM" id="MobiDB-lite"/>
    </source>
</evidence>
<feature type="non-terminal residue" evidence="2">
    <location>
        <position position="1"/>
    </location>
</feature>
<sequence>RQKRDERCQSNNYEEWEASDPGQVSRMRDQDV</sequence>
<organism evidence="2">
    <name type="scientific">marine sediment metagenome</name>
    <dbReference type="NCBI Taxonomy" id="412755"/>
    <lineage>
        <taxon>unclassified sequences</taxon>
        <taxon>metagenomes</taxon>
        <taxon>ecological metagenomes</taxon>
    </lineage>
</organism>
<evidence type="ECO:0000313" key="2">
    <source>
        <dbReference type="EMBL" id="GAJ09205.1"/>
    </source>
</evidence>
<dbReference type="AlphaFoldDB" id="X1VLL4"/>
<comment type="caution">
    <text evidence="2">The sequence shown here is derived from an EMBL/GenBank/DDBJ whole genome shotgun (WGS) entry which is preliminary data.</text>
</comment>
<reference evidence="2" key="1">
    <citation type="journal article" date="2014" name="Front. Microbiol.">
        <title>High frequency of phylogenetically diverse reductive dehalogenase-homologous genes in deep subseafloor sedimentary metagenomes.</title>
        <authorList>
            <person name="Kawai M."/>
            <person name="Futagami T."/>
            <person name="Toyoda A."/>
            <person name="Takaki Y."/>
            <person name="Nishi S."/>
            <person name="Hori S."/>
            <person name="Arai W."/>
            <person name="Tsubouchi T."/>
            <person name="Morono Y."/>
            <person name="Uchiyama I."/>
            <person name="Ito T."/>
            <person name="Fujiyama A."/>
            <person name="Inagaki F."/>
            <person name="Takami H."/>
        </authorList>
    </citation>
    <scope>NUCLEOTIDE SEQUENCE</scope>
    <source>
        <strain evidence="2">Expedition CK06-06</strain>
    </source>
</reference>
<gene>
    <name evidence="2" type="ORF">S12H4_41781</name>
</gene>